<keyword evidence="1" id="KW-0812">Transmembrane</keyword>
<dbReference type="Gene3D" id="1.10.3210.10">
    <property type="entry name" value="Hypothetical protein af1432"/>
    <property type="match status" value="1"/>
</dbReference>
<reference evidence="2 3" key="1">
    <citation type="submission" date="2016-01" db="EMBL/GenBank/DDBJ databases">
        <title>Draft Genome Sequences of Seven Thermophilic Sporeformers Isolated from Foods.</title>
        <authorList>
            <person name="Berendsen E.M."/>
            <person name="Wells-Bennik M.H."/>
            <person name="Krawcyk A.O."/>
            <person name="De Jong A."/>
            <person name="Holsappel S."/>
            <person name="Eijlander R.T."/>
            <person name="Kuipers O.P."/>
        </authorList>
    </citation>
    <scope>NUCLEOTIDE SEQUENCE [LARGE SCALE GENOMIC DNA]</scope>
    <source>
        <strain evidence="2 3">B4110</strain>
    </source>
</reference>
<comment type="caution">
    <text evidence="2">The sequence shown here is derived from an EMBL/GenBank/DDBJ whole genome shotgun (WGS) entry which is preliminary data.</text>
</comment>
<dbReference type="AlphaFoldDB" id="A0A150N8F9"/>
<feature type="transmembrane region" description="Helical" evidence="1">
    <location>
        <begin position="16"/>
        <end position="34"/>
    </location>
</feature>
<feature type="transmembrane region" description="Helical" evidence="1">
    <location>
        <begin position="372"/>
        <end position="391"/>
    </location>
</feature>
<gene>
    <name evidence="2" type="ORF">B4110_2749</name>
</gene>
<dbReference type="SUPFAM" id="SSF109604">
    <property type="entry name" value="HD-domain/PDEase-like"/>
    <property type="match status" value="1"/>
</dbReference>
<dbReference type="EMBL" id="LQYW01000005">
    <property type="protein sequence ID" value="KYD32944.1"/>
    <property type="molecule type" value="Genomic_DNA"/>
</dbReference>
<dbReference type="InterPro" id="IPR006674">
    <property type="entry name" value="HD_domain"/>
</dbReference>
<protein>
    <submittedName>
        <fullName evidence="2">Uncharacterized protein</fullName>
    </submittedName>
</protein>
<feature type="transmembrane region" description="Helical" evidence="1">
    <location>
        <begin position="297"/>
        <end position="317"/>
    </location>
</feature>
<keyword evidence="1" id="KW-0472">Membrane</keyword>
<dbReference type="PANTHER" id="PTHR36442">
    <property type="entry name" value="CYCLIC-DI-AMP PHOSPHODIESTERASE PGPH"/>
    <property type="match status" value="1"/>
</dbReference>
<dbReference type="Pfam" id="PF01966">
    <property type="entry name" value="HD"/>
    <property type="match status" value="1"/>
</dbReference>
<dbReference type="GeneID" id="94899359"/>
<dbReference type="InterPro" id="IPR011624">
    <property type="entry name" value="Metal-dep_PHydrolase_7TM_extra"/>
</dbReference>
<accession>A0A150N8F9</accession>
<feature type="transmembrane region" description="Helical" evidence="1">
    <location>
        <begin position="403"/>
        <end position="421"/>
    </location>
</feature>
<dbReference type="RefSeq" id="WP_015864535.1">
    <property type="nucleotide sequence ID" value="NZ_CP070511.1"/>
</dbReference>
<dbReference type="PATRIC" id="fig|153151.4.peg.3002"/>
<dbReference type="NCBIfam" id="TIGR00277">
    <property type="entry name" value="HDIG"/>
    <property type="match status" value="1"/>
</dbReference>
<evidence type="ECO:0000313" key="3">
    <source>
        <dbReference type="Proteomes" id="UP000075324"/>
    </source>
</evidence>
<keyword evidence="1" id="KW-1133">Transmembrane helix</keyword>
<organism evidence="2 3">
    <name type="scientific">Parageobacillus toebii</name>
    <dbReference type="NCBI Taxonomy" id="153151"/>
    <lineage>
        <taxon>Bacteria</taxon>
        <taxon>Bacillati</taxon>
        <taxon>Bacillota</taxon>
        <taxon>Bacilli</taxon>
        <taxon>Bacillales</taxon>
        <taxon>Anoxybacillaceae</taxon>
        <taxon>Parageobacillus</taxon>
    </lineage>
</organism>
<sequence>MERIRFFLEHVNHVRFVRYLLFLFLGLFLFAVLYDQAKPHQYELRLFDIATETIRSPITIEDKETTERLKKEAADKVTDIYTLKKEYAENRVDLISSLFTTIVEIQNEIKEEKKEPTKMMDALKERLPQEWFSYLSADEWEKLLHAAPEDIETAKEAAVTAVHSIMAERITQSELEKARAKVQDELKYVMLSPSLKEIVVKLTKQAIIPNVIYDRTATEEKRRQAMDEVKPVKILQGQVIVEEGQFITNEIYHQLQLVGLLQNDRSFQPLIGLFLFVLLLLSPVVYYFGREQANKNLFVYTAIFTIMLLVMKLVRLIPESDVFSTGYLVPVAFGTMLVRIFIGERIAIMTSILYAICGSLMFNEGMGVNGTIQVSLAIYLVTSGLAGSFFLHKQLRRAKIWQAGVFVAFINMVVMLALTLLKNGHYSLTEIGMFLLMAFASGIFSAILTIGLLPVFEACFGILSSMKLIELSNPNHPLLRKILTEAPGTYHHSIMVANLAEAACEAIGANGLLARVACYYHDIGKTKRPQYFIENQIGGNPHDHLSPQLSKNIILAHVSDGVAILKKHRMPKEIVDIAEQHHGTTLLKYFYHKALEQTGYVLEEEFRYPGPKPQTKEAAIISIADSVEAAVRSLSNPSQEEIGKIVRSIIAERLQDNQLNECDITLKELEMVARSLCETLNGVFHSRIEYPEIRKEKVKHA</sequence>
<dbReference type="InterPro" id="IPR003607">
    <property type="entry name" value="HD/PDEase_dom"/>
</dbReference>
<feature type="transmembrane region" description="Helical" evidence="1">
    <location>
        <begin position="270"/>
        <end position="288"/>
    </location>
</feature>
<name>A0A150N8F9_9BACL</name>
<dbReference type="Pfam" id="PF07697">
    <property type="entry name" value="7TMR-HDED"/>
    <property type="match status" value="1"/>
</dbReference>
<dbReference type="InterPro" id="IPR052722">
    <property type="entry name" value="PgpH_phosphodiesterase"/>
</dbReference>
<evidence type="ECO:0000313" key="2">
    <source>
        <dbReference type="EMBL" id="KYD32944.1"/>
    </source>
</evidence>
<evidence type="ECO:0000256" key="1">
    <source>
        <dbReference type="SAM" id="Phobius"/>
    </source>
</evidence>
<feature type="transmembrane region" description="Helical" evidence="1">
    <location>
        <begin position="433"/>
        <end position="456"/>
    </location>
</feature>
<dbReference type="InterPro" id="IPR006675">
    <property type="entry name" value="HDIG_dom"/>
</dbReference>
<dbReference type="Pfam" id="PF07698">
    <property type="entry name" value="7TM-7TMR_HD"/>
    <property type="match status" value="1"/>
</dbReference>
<dbReference type="CDD" id="cd00077">
    <property type="entry name" value="HDc"/>
    <property type="match status" value="1"/>
</dbReference>
<dbReference type="PROSITE" id="PS51831">
    <property type="entry name" value="HD"/>
    <property type="match status" value="1"/>
</dbReference>
<dbReference type="InterPro" id="IPR011621">
    <property type="entry name" value="Metal-dep_PHydrolase_7TM_intra"/>
</dbReference>
<dbReference type="PANTHER" id="PTHR36442:SF1">
    <property type="entry name" value="CYCLIC-DI-AMP PHOSPHODIESTERASE PGPH"/>
    <property type="match status" value="1"/>
</dbReference>
<proteinExistence type="predicted"/>
<dbReference type="SMART" id="SM00471">
    <property type="entry name" value="HDc"/>
    <property type="match status" value="1"/>
</dbReference>
<dbReference type="Proteomes" id="UP000075324">
    <property type="component" value="Unassembled WGS sequence"/>
</dbReference>